<dbReference type="EMBL" id="MU006728">
    <property type="protein sequence ID" value="KAF2624968.1"/>
    <property type="molecule type" value="Genomic_DNA"/>
</dbReference>
<name>A0ACB6RV50_9PLEO</name>
<keyword evidence="2" id="KW-1185">Reference proteome</keyword>
<comment type="caution">
    <text evidence="1">The sequence shown here is derived from an EMBL/GenBank/DDBJ whole genome shotgun (WGS) entry which is preliminary data.</text>
</comment>
<evidence type="ECO:0000313" key="2">
    <source>
        <dbReference type="Proteomes" id="UP000799754"/>
    </source>
</evidence>
<accession>A0ACB6RV50</accession>
<evidence type="ECO:0000313" key="1">
    <source>
        <dbReference type="EMBL" id="KAF2624968.1"/>
    </source>
</evidence>
<dbReference type="Proteomes" id="UP000799754">
    <property type="component" value="Unassembled WGS sequence"/>
</dbReference>
<proteinExistence type="predicted"/>
<reference evidence="1" key="1">
    <citation type="journal article" date="2020" name="Stud. Mycol.">
        <title>101 Dothideomycetes genomes: a test case for predicting lifestyles and emergence of pathogens.</title>
        <authorList>
            <person name="Haridas S."/>
            <person name="Albert R."/>
            <person name="Binder M."/>
            <person name="Bloem J."/>
            <person name="Labutti K."/>
            <person name="Salamov A."/>
            <person name="Andreopoulos B."/>
            <person name="Baker S."/>
            <person name="Barry K."/>
            <person name="Bills G."/>
            <person name="Bluhm B."/>
            <person name="Cannon C."/>
            <person name="Castanera R."/>
            <person name="Culley D."/>
            <person name="Daum C."/>
            <person name="Ezra D."/>
            <person name="Gonzalez J."/>
            <person name="Henrissat B."/>
            <person name="Kuo A."/>
            <person name="Liang C."/>
            <person name="Lipzen A."/>
            <person name="Lutzoni F."/>
            <person name="Magnuson J."/>
            <person name="Mondo S."/>
            <person name="Nolan M."/>
            <person name="Ohm R."/>
            <person name="Pangilinan J."/>
            <person name="Park H.-J."/>
            <person name="Ramirez L."/>
            <person name="Alfaro M."/>
            <person name="Sun H."/>
            <person name="Tritt A."/>
            <person name="Yoshinaga Y."/>
            <person name="Zwiers L.-H."/>
            <person name="Turgeon B."/>
            <person name="Goodwin S."/>
            <person name="Spatafora J."/>
            <person name="Crous P."/>
            <person name="Grigoriev I."/>
        </authorList>
    </citation>
    <scope>NUCLEOTIDE SEQUENCE</scope>
    <source>
        <strain evidence="1">CBS 525.71</strain>
    </source>
</reference>
<gene>
    <name evidence="1" type="ORF">BU25DRAFT_346828</name>
</gene>
<protein>
    <submittedName>
        <fullName evidence="1">Uncharacterized protein</fullName>
    </submittedName>
</protein>
<sequence>MSQNADAVANQGEFAGHVKPSEPLLTGGHQIGKKVSEADHAPEFHAQTLPAGSAPKADTYTPNPDINNQKTFTSASSTLVGADSGSVHTGLGHPGQGQSSSELRDNSTQSGGSGGLAGLKENHGQGNIADLKDDPTHAKQRNLTQDAAGTRGNTGGLPAQEKEPESAAQVNTDR</sequence>
<organism evidence="1 2">
    <name type="scientific">Macroventuria anomochaeta</name>
    <dbReference type="NCBI Taxonomy" id="301207"/>
    <lineage>
        <taxon>Eukaryota</taxon>
        <taxon>Fungi</taxon>
        <taxon>Dikarya</taxon>
        <taxon>Ascomycota</taxon>
        <taxon>Pezizomycotina</taxon>
        <taxon>Dothideomycetes</taxon>
        <taxon>Pleosporomycetidae</taxon>
        <taxon>Pleosporales</taxon>
        <taxon>Pleosporineae</taxon>
        <taxon>Didymellaceae</taxon>
        <taxon>Macroventuria</taxon>
    </lineage>
</organism>